<organism evidence="1">
    <name type="scientific">marine metagenome</name>
    <dbReference type="NCBI Taxonomy" id="408172"/>
    <lineage>
        <taxon>unclassified sequences</taxon>
        <taxon>metagenomes</taxon>
        <taxon>ecological metagenomes</taxon>
    </lineage>
</organism>
<name>A0A381YEN0_9ZZZZ</name>
<proteinExistence type="predicted"/>
<sequence length="368" mass="38213">MEGDRLFGLVEEYAAFGDHRTGSDADHATTGWLVQQFADRGLTVEVDAYGFDRWQAHGDVTIDDEPVEHLALHGEWEGPVPEGPVLATGYSVGFGGEQSFEAVAGAAQSSGYTSAVLATEHPHGSLVGVNRAPGEETGFPIVLVPAREAGRLDGAEGSRIRVDLTAEIGPGTTANVVAANGVVGRPLLLTTPMTGWFGCAGERGTGLAVLLDLVERLADRPLMVLATSGHEFLYDGVKRWVGDRRLDATAIVHVGAAAASEAPEGIGRRALAPTRVAFCGGSTAATVVGEALAPGAWSFVPEPEPDAWLGEGEVWSELDLPVLSVTGAGPWFHTPEDTPSNSTSPESLVVCAAALGEAVEAFDTAARG</sequence>
<dbReference type="Gene3D" id="3.40.630.10">
    <property type="entry name" value="Zn peptidases"/>
    <property type="match status" value="1"/>
</dbReference>
<reference evidence="1" key="1">
    <citation type="submission" date="2018-05" db="EMBL/GenBank/DDBJ databases">
        <authorList>
            <person name="Lanie J.A."/>
            <person name="Ng W.-L."/>
            <person name="Kazmierczak K.M."/>
            <person name="Andrzejewski T.M."/>
            <person name="Davidsen T.M."/>
            <person name="Wayne K.J."/>
            <person name="Tettelin H."/>
            <person name="Glass J.I."/>
            <person name="Rusch D."/>
            <person name="Podicherti R."/>
            <person name="Tsui H.-C.T."/>
            <person name="Winkler M.E."/>
        </authorList>
    </citation>
    <scope>NUCLEOTIDE SEQUENCE</scope>
</reference>
<dbReference type="AlphaFoldDB" id="A0A381YEN0"/>
<gene>
    <name evidence="1" type="ORF">METZ01_LOCUS128420</name>
</gene>
<dbReference type="EMBL" id="UINC01018074">
    <property type="protein sequence ID" value="SVA75566.1"/>
    <property type="molecule type" value="Genomic_DNA"/>
</dbReference>
<protein>
    <recommendedName>
        <fullName evidence="2">Peptidase M28 domain-containing protein</fullName>
    </recommendedName>
</protein>
<dbReference type="SUPFAM" id="SSF53187">
    <property type="entry name" value="Zn-dependent exopeptidases"/>
    <property type="match status" value="1"/>
</dbReference>
<accession>A0A381YEN0</accession>
<evidence type="ECO:0008006" key="2">
    <source>
        <dbReference type="Google" id="ProtNLM"/>
    </source>
</evidence>
<evidence type="ECO:0000313" key="1">
    <source>
        <dbReference type="EMBL" id="SVA75566.1"/>
    </source>
</evidence>